<dbReference type="InterPro" id="IPR007541">
    <property type="entry name" value="Uncharacterised_BSP"/>
</dbReference>
<sequence>MRGSLRFPVRPAAFFVAMLPVALLAALVGRLDAQDAVPEEQPAPQPVSVSVEGEIGPEDAPAAGRLTTEFFRCYPSLIERFERPDRPAPRHVTIVFKQQLRVPAYCTGDEITVSAAWLRSNPDDIALLTHELTHAVQQYPRAGRGFDKPGWLVEGIADYARKVYGPERQPGWRLPERLSSRNNYDDGYRVSARFLEWLDERTPGAVDKLHDALSRGEYKESLFEEVAGKPVADLWTECVAALSAEAREEDS</sequence>
<name>A0A517P7C4_9PLAN</name>
<gene>
    <name evidence="2" type="ORF">CA12_13640</name>
</gene>
<reference evidence="2 3" key="1">
    <citation type="submission" date="2019-02" db="EMBL/GenBank/DDBJ databases">
        <title>Deep-cultivation of Planctomycetes and their phenomic and genomic characterization uncovers novel biology.</title>
        <authorList>
            <person name="Wiegand S."/>
            <person name="Jogler M."/>
            <person name="Boedeker C."/>
            <person name="Pinto D."/>
            <person name="Vollmers J."/>
            <person name="Rivas-Marin E."/>
            <person name="Kohn T."/>
            <person name="Peeters S.H."/>
            <person name="Heuer A."/>
            <person name="Rast P."/>
            <person name="Oberbeckmann S."/>
            <person name="Bunk B."/>
            <person name="Jeske O."/>
            <person name="Meyerdierks A."/>
            <person name="Storesund J.E."/>
            <person name="Kallscheuer N."/>
            <person name="Luecker S."/>
            <person name="Lage O.M."/>
            <person name="Pohl T."/>
            <person name="Merkel B.J."/>
            <person name="Hornburger P."/>
            <person name="Mueller R.-W."/>
            <person name="Bruemmer F."/>
            <person name="Labrenz M."/>
            <person name="Spormann A.M."/>
            <person name="Op den Camp H."/>
            <person name="Overmann J."/>
            <person name="Amann R."/>
            <person name="Jetten M.S.M."/>
            <person name="Mascher T."/>
            <person name="Medema M.H."/>
            <person name="Devos D.P."/>
            <person name="Kaster A.-K."/>
            <person name="Ovreas L."/>
            <person name="Rohde M."/>
            <person name="Galperin M.Y."/>
            <person name="Jogler C."/>
        </authorList>
    </citation>
    <scope>NUCLEOTIDE SEQUENCE [LARGE SCALE GENOMIC DNA]</scope>
    <source>
        <strain evidence="2 3">CA12</strain>
    </source>
</reference>
<proteinExistence type="predicted"/>
<dbReference type="PANTHER" id="PTHR33321:SF12">
    <property type="entry name" value="PLANT BASIC SECRETORY PROTEIN (BSP) FAMILY PROTEIN"/>
    <property type="match status" value="1"/>
</dbReference>
<dbReference type="KEGG" id="acaf:CA12_13640"/>
<dbReference type="EMBL" id="CP036265">
    <property type="protein sequence ID" value="QDT15281.1"/>
    <property type="molecule type" value="Genomic_DNA"/>
</dbReference>
<dbReference type="AlphaFoldDB" id="A0A517P7C4"/>
<accession>A0A517P7C4</accession>
<organism evidence="2 3">
    <name type="scientific">Alienimonas californiensis</name>
    <dbReference type="NCBI Taxonomy" id="2527989"/>
    <lineage>
        <taxon>Bacteria</taxon>
        <taxon>Pseudomonadati</taxon>
        <taxon>Planctomycetota</taxon>
        <taxon>Planctomycetia</taxon>
        <taxon>Planctomycetales</taxon>
        <taxon>Planctomycetaceae</taxon>
        <taxon>Alienimonas</taxon>
    </lineage>
</organism>
<keyword evidence="3" id="KW-1185">Reference proteome</keyword>
<evidence type="ECO:0000256" key="1">
    <source>
        <dbReference type="SAM" id="MobiDB-lite"/>
    </source>
</evidence>
<dbReference type="Pfam" id="PF04450">
    <property type="entry name" value="BSP"/>
    <property type="match status" value="1"/>
</dbReference>
<evidence type="ECO:0000313" key="3">
    <source>
        <dbReference type="Proteomes" id="UP000318741"/>
    </source>
</evidence>
<dbReference type="RefSeq" id="WP_165700597.1">
    <property type="nucleotide sequence ID" value="NZ_CP036265.1"/>
</dbReference>
<feature type="region of interest" description="Disordered" evidence="1">
    <location>
        <begin position="37"/>
        <end position="61"/>
    </location>
</feature>
<protein>
    <submittedName>
        <fullName evidence="2">Plant Basic Secretory Protein</fullName>
    </submittedName>
</protein>
<evidence type="ECO:0000313" key="2">
    <source>
        <dbReference type="EMBL" id="QDT15281.1"/>
    </source>
</evidence>
<dbReference type="Proteomes" id="UP000318741">
    <property type="component" value="Chromosome"/>
</dbReference>
<dbReference type="PANTHER" id="PTHR33321">
    <property type="match status" value="1"/>
</dbReference>